<dbReference type="GO" id="GO:0046872">
    <property type="term" value="F:metal ion binding"/>
    <property type="evidence" value="ECO:0007669"/>
    <property type="project" value="UniProtKB-KW"/>
</dbReference>
<name>A0A373FLJ3_COMTE</name>
<evidence type="ECO:0000313" key="8">
    <source>
        <dbReference type="Proteomes" id="UP000261948"/>
    </source>
</evidence>
<dbReference type="AlphaFoldDB" id="A0A373FLJ3"/>
<dbReference type="EMBL" id="QURR01000012">
    <property type="protein sequence ID" value="RGE44998.1"/>
    <property type="molecule type" value="Genomic_DNA"/>
</dbReference>
<dbReference type="CDD" id="cd00207">
    <property type="entry name" value="fer2"/>
    <property type="match status" value="1"/>
</dbReference>
<dbReference type="InterPro" id="IPR012675">
    <property type="entry name" value="Beta-grasp_dom_sf"/>
</dbReference>
<keyword evidence="2" id="KW-0479">Metal-binding</keyword>
<dbReference type="GO" id="GO:0051537">
    <property type="term" value="F:2 iron, 2 sulfur cluster binding"/>
    <property type="evidence" value="ECO:0007669"/>
    <property type="project" value="UniProtKB-KW"/>
</dbReference>
<protein>
    <submittedName>
        <fullName evidence="7">(2Fe-2S)-binding protein</fullName>
    </submittedName>
</protein>
<feature type="domain" description="2Fe-2S ferredoxin-type" evidence="6">
    <location>
        <begin position="34"/>
        <end position="110"/>
    </location>
</feature>
<dbReference type="SUPFAM" id="SSF54292">
    <property type="entry name" value="2Fe-2S ferredoxin-like"/>
    <property type="match status" value="1"/>
</dbReference>
<organism evidence="7 8">
    <name type="scientific">Comamonas testosteroni</name>
    <name type="common">Pseudomonas testosteroni</name>
    <dbReference type="NCBI Taxonomy" id="285"/>
    <lineage>
        <taxon>Bacteria</taxon>
        <taxon>Pseudomonadati</taxon>
        <taxon>Pseudomonadota</taxon>
        <taxon>Betaproteobacteria</taxon>
        <taxon>Burkholderiales</taxon>
        <taxon>Comamonadaceae</taxon>
        <taxon>Comamonas</taxon>
    </lineage>
</organism>
<dbReference type="PROSITE" id="PS00197">
    <property type="entry name" value="2FE2S_FER_1"/>
    <property type="match status" value="1"/>
</dbReference>
<dbReference type="SUPFAM" id="SSF47741">
    <property type="entry name" value="CO dehydrogenase ISP C-domain like"/>
    <property type="match status" value="1"/>
</dbReference>
<dbReference type="OrthoDB" id="9179439at2"/>
<reference evidence="7 8" key="1">
    <citation type="submission" date="2018-08" db="EMBL/GenBank/DDBJ databases">
        <title>Comamonas testosteroni strain SWCO2.</title>
        <authorList>
            <person name="Jiang N."/>
            <person name="Zhang X.Z."/>
        </authorList>
    </citation>
    <scope>NUCLEOTIDE SEQUENCE [LARGE SCALE GENOMIC DNA]</scope>
    <source>
        <strain evidence="7 8">SWCO2</strain>
    </source>
</reference>
<keyword evidence="1" id="KW-0001">2Fe-2S</keyword>
<dbReference type="InterPro" id="IPR006058">
    <property type="entry name" value="2Fe2S_fd_BS"/>
</dbReference>
<keyword evidence="5" id="KW-0411">Iron-sulfur</keyword>
<dbReference type="InterPro" id="IPR002888">
    <property type="entry name" value="2Fe-2S-bd"/>
</dbReference>
<evidence type="ECO:0000256" key="2">
    <source>
        <dbReference type="ARBA" id="ARBA00022723"/>
    </source>
</evidence>
<evidence type="ECO:0000259" key="6">
    <source>
        <dbReference type="PROSITE" id="PS51085"/>
    </source>
</evidence>
<dbReference type="GO" id="GO:0016491">
    <property type="term" value="F:oxidoreductase activity"/>
    <property type="evidence" value="ECO:0007669"/>
    <property type="project" value="UniProtKB-KW"/>
</dbReference>
<evidence type="ECO:0000256" key="5">
    <source>
        <dbReference type="ARBA" id="ARBA00023014"/>
    </source>
</evidence>
<keyword evidence="4" id="KW-0408">Iron</keyword>
<dbReference type="Pfam" id="PF01799">
    <property type="entry name" value="Fer2_2"/>
    <property type="match status" value="1"/>
</dbReference>
<dbReference type="Gene3D" id="3.10.20.30">
    <property type="match status" value="1"/>
</dbReference>
<evidence type="ECO:0000256" key="1">
    <source>
        <dbReference type="ARBA" id="ARBA00022714"/>
    </source>
</evidence>
<dbReference type="Proteomes" id="UP000261948">
    <property type="component" value="Unassembled WGS sequence"/>
</dbReference>
<dbReference type="InterPro" id="IPR036010">
    <property type="entry name" value="2Fe-2S_ferredoxin-like_sf"/>
</dbReference>
<dbReference type="PANTHER" id="PTHR44379:SF5">
    <property type="entry name" value="OXIDOREDUCTASE WITH IRON-SULFUR SUBUNIT"/>
    <property type="match status" value="1"/>
</dbReference>
<proteinExistence type="predicted"/>
<gene>
    <name evidence="7" type="ORF">DZC30_11665</name>
</gene>
<dbReference type="PROSITE" id="PS51085">
    <property type="entry name" value="2FE2S_FER_2"/>
    <property type="match status" value="1"/>
</dbReference>
<evidence type="ECO:0000256" key="3">
    <source>
        <dbReference type="ARBA" id="ARBA00023002"/>
    </source>
</evidence>
<evidence type="ECO:0000256" key="4">
    <source>
        <dbReference type="ARBA" id="ARBA00023004"/>
    </source>
</evidence>
<dbReference type="PANTHER" id="PTHR44379">
    <property type="entry name" value="OXIDOREDUCTASE WITH IRON-SULFUR SUBUNIT"/>
    <property type="match status" value="1"/>
</dbReference>
<keyword evidence="8" id="KW-1185">Reference proteome</keyword>
<accession>A0A373FLJ3</accession>
<dbReference type="InterPro" id="IPR051452">
    <property type="entry name" value="Diverse_Oxidoreductases"/>
</dbReference>
<keyword evidence="3" id="KW-0560">Oxidoreductase</keyword>
<dbReference type="Pfam" id="PF00111">
    <property type="entry name" value="Fer2"/>
    <property type="match status" value="1"/>
</dbReference>
<dbReference type="InterPro" id="IPR001041">
    <property type="entry name" value="2Fe-2S_ferredoxin-type"/>
</dbReference>
<sequence>MTSIAHEETPAIANAVCSAAPPLAPAAAQPCGDFTLQLQLNGQHVSVQCSPDTRLLTLLRENWLLTGAKPGCEVGRCGACMVWLNGEPVNSCLLMAYQVQGQSVRTIESVAQDEASQPVRDALAACGGVQCGYCTAGMVMSMSWLHQQQPRPSAQEAEALMCGNLCRCTGYGGIRRAVHQLFAAENS</sequence>
<evidence type="ECO:0000313" key="7">
    <source>
        <dbReference type="EMBL" id="RGE44998.1"/>
    </source>
</evidence>
<comment type="caution">
    <text evidence="7">The sequence shown here is derived from an EMBL/GenBank/DDBJ whole genome shotgun (WGS) entry which is preliminary data.</text>
</comment>
<dbReference type="InterPro" id="IPR036884">
    <property type="entry name" value="2Fe-2S-bd_dom_sf"/>
</dbReference>
<dbReference type="Gene3D" id="1.10.150.120">
    <property type="entry name" value="[2Fe-2S]-binding domain"/>
    <property type="match status" value="1"/>
</dbReference>